<dbReference type="AlphaFoldDB" id="A0A023Q0Z2"/>
<organism evidence="1">
    <name type="scientific">Pseudoalteromonas luteoviolacea</name>
    <dbReference type="NCBI Taxonomy" id="43657"/>
    <lineage>
        <taxon>Bacteria</taxon>
        <taxon>Pseudomonadati</taxon>
        <taxon>Pseudomonadota</taxon>
        <taxon>Gammaproteobacteria</taxon>
        <taxon>Alteromonadales</taxon>
        <taxon>Pseudoalteromonadaceae</taxon>
        <taxon>Pseudoalteromonas</taxon>
    </lineage>
</organism>
<dbReference type="Pfam" id="PF05114">
    <property type="entry name" value="MbnB_TglH_ChrH"/>
    <property type="match status" value="1"/>
</dbReference>
<reference evidence="1" key="1">
    <citation type="journal article" date="2014" name="Science">
        <title>Marine tubeworm metamorphosis induced by arrays of bacterial phage tail-like structures.</title>
        <authorList>
            <person name="Shikuma N.J."/>
            <person name="Pilhofer M."/>
            <person name="Weiss G.L."/>
            <person name="Hadfield M.G."/>
            <person name="Jensen G.J."/>
            <person name="Newman D.K."/>
        </authorList>
    </citation>
    <scope>NUCLEOTIDE SEQUENCE</scope>
    <source>
        <strain evidence="1">HI1</strain>
    </source>
</reference>
<gene>
    <name evidence="2" type="ORF">JF50_17795</name>
</gene>
<dbReference type="OrthoDB" id="9763101at2"/>
<dbReference type="PANTHER" id="PTHR42194:SF1">
    <property type="entry name" value="UPF0276 PROTEIN HI_1600"/>
    <property type="match status" value="1"/>
</dbReference>
<dbReference type="RefSeq" id="WP_039610713.1">
    <property type="nucleotide sequence ID" value="NZ_JWIC01000007.1"/>
</dbReference>
<dbReference type="InterPro" id="IPR036237">
    <property type="entry name" value="Xyl_isomerase-like_sf"/>
</dbReference>
<protein>
    <submittedName>
        <fullName evidence="1">Uncharacterized protein</fullName>
    </submittedName>
</protein>
<dbReference type="Proteomes" id="UP000031327">
    <property type="component" value="Unassembled WGS sequence"/>
</dbReference>
<evidence type="ECO:0000313" key="3">
    <source>
        <dbReference type="Proteomes" id="UP000031327"/>
    </source>
</evidence>
<evidence type="ECO:0000313" key="2">
    <source>
        <dbReference type="EMBL" id="KID56139.1"/>
    </source>
</evidence>
<sequence>MKYSPPSFAGFGLGLRTCYFEEILTTEPNVDWFEIISENYFVSGGKPWHYLSQIKERYPIVMHGVSMSIGSTTEVNFDYLRKLKQTIERVQPLWISDHLCFSSLGDFNSHDLLPMPYTEESLDHLCKRLLIVQDFLERPLILENVSSYLTYQASEMSEWEFLTELHQRTQCQFLLDINNVYVSARNHQFDPSEFLNAMPTSSIAQIHLAGHSDFGTHIIDTHDQPICDEVWQLFADFAQTHPPVNTMIERDDNFPAFKELMSELEQARSLAPTSWRMNEYA</sequence>
<proteinExistence type="predicted"/>
<dbReference type="EMBL" id="KF724688">
    <property type="protein sequence ID" value="AHX39802.1"/>
    <property type="molecule type" value="Genomic_DNA"/>
</dbReference>
<dbReference type="Gene3D" id="3.20.20.150">
    <property type="entry name" value="Divalent-metal-dependent TIM barrel enzymes"/>
    <property type="match status" value="1"/>
</dbReference>
<dbReference type="EMBL" id="JWIC01000007">
    <property type="protein sequence ID" value="KID56139.1"/>
    <property type="molecule type" value="Genomic_DNA"/>
</dbReference>
<reference evidence="2 3" key="2">
    <citation type="submission" date="2014-12" db="EMBL/GenBank/DDBJ databases">
        <title>Draft Genome Sequence of Pseudoalteromonas luteoviolacea HI1.</title>
        <authorList>
            <person name="Asahina A.Y."/>
            <person name="Hadfield M.G."/>
        </authorList>
    </citation>
    <scope>NUCLEOTIDE SEQUENCE [LARGE SCALE GENOMIC DNA]</scope>
    <source>
        <strain evidence="2 3">HI1</strain>
    </source>
</reference>
<dbReference type="PANTHER" id="PTHR42194">
    <property type="entry name" value="UPF0276 PROTEIN HI_1600"/>
    <property type="match status" value="1"/>
</dbReference>
<evidence type="ECO:0000313" key="1">
    <source>
        <dbReference type="EMBL" id="AHX39802.1"/>
    </source>
</evidence>
<dbReference type="InterPro" id="IPR007801">
    <property type="entry name" value="MbnB/TglH/ChrH"/>
</dbReference>
<dbReference type="SUPFAM" id="SSF51658">
    <property type="entry name" value="Xylose isomerase-like"/>
    <property type="match status" value="1"/>
</dbReference>
<accession>A0A023Q0Z2</accession>
<dbReference type="NCBIfam" id="NF003818">
    <property type="entry name" value="PRK05409.1"/>
    <property type="match status" value="1"/>
</dbReference>
<name>A0A023Q0Z2_9GAMM</name>